<organism evidence="1 2">
    <name type="scientific">Halogranum salarium B-1</name>
    <dbReference type="NCBI Taxonomy" id="1210908"/>
    <lineage>
        <taxon>Archaea</taxon>
        <taxon>Methanobacteriati</taxon>
        <taxon>Methanobacteriota</taxon>
        <taxon>Stenosarchaea group</taxon>
        <taxon>Halobacteria</taxon>
        <taxon>Halobacteriales</taxon>
        <taxon>Haloferacaceae</taxon>
    </lineage>
</organism>
<evidence type="ECO:0000313" key="1">
    <source>
        <dbReference type="EMBL" id="EJN57311.1"/>
    </source>
</evidence>
<proteinExistence type="predicted"/>
<dbReference type="EMBL" id="ALJD01000014">
    <property type="protein sequence ID" value="EJN57311.1"/>
    <property type="molecule type" value="Genomic_DNA"/>
</dbReference>
<protein>
    <submittedName>
        <fullName evidence="1">Uncharacterized protein</fullName>
    </submittedName>
</protein>
<dbReference type="Proteomes" id="UP000007813">
    <property type="component" value="Unassembled WGS sequence"/>
</dbReference>
<reference evidence="1 2" key="1">
    <citation type="journal article" date="2012" name="J. Bacteriol.">
        <title>Draft Genome Sequence of the Extremely Halophilic Archaeon Halogranum salarium B-1T.</title>
        <authorList>
            <person name="Kim K.K."/>
            <person name="Lee K.C."/>
            <person name="Lee J.S."/>
        </authorList>
    </citation>
    <scope>NUCLEOTIDE SEQUENCE [LARGE SCALE GENOMIC DNA]</scope>
    <source>
        <strain evidence="1 2">B-1</strain>
    </source>
</reference>
<accession>J3JDA3</accession>
<dbReference type="AlphaFoldDB" id="J3JDA3"/>
<gene>
    <name evidence="1" type="ORF">HSB1_42740</name>
</gene>
<comment type="caution">
    <text evidence="1">The sequence shown here is derived from an EMBL/GenBank/DDBJ whole genome shotgun (WGS) entry which is preliminary data.</text>
</comment>
<evidence type="ECO:0000313" key="2">
    <source>
        <dbReference type="Proteomes" id="UP000007813"/>
    </source>
</evidence>
<name>J3JDA3_9EURY</name>
<sequence length="58" mass="6725">MMNTHLKPRPARSRLAAVRVFSNYLQDQRAERSDENRWSCVEHESATRSGNLRTLLPA</sequence>